<dbReference type="AlphaFoldDB" id="X6LZQ9"/>
<dbReference type="SUPFAM" id="SSF54928">
    <property type="entry name" value="RNA-binding domain, RBD"/>
    <property type="match status" value="1"/>
</dbReference>
<proteinExistence type="predicted"/>
<feature type="domain" description="RRM" evidence="4">
    <location>
        <begin position="295"/>
        <end position="371"/>
    </location>
</feature>
<feature type="region of interest" description="Disordered" evidence="3">
    <location>
        <begin position="370"/>
        <end position="390"/>
    </location>
</feature>
<evidence type="ECO:0000313" key="6">
    <source>
        <dbReference type="Proteomes" id="UP000023152"/>
    </source>
</evidence>
<dbReference type="PANTHER" id="PTHR10352">
    <property type="entry name" value="EUKARYOTIC TRANSLATION INITIATION FACTOR 3 SUBUNIT G"/>
    <property type="match status" value="1"/>
</dbReference>
<dbReference type="InterPro" id="IPR012677">
    <property type="entry name" value="Nucleotide-bd_a/b_plait_sf"/>
</dbReference>
<keyword evidence="1 2" id="KW-0694">RNA-binding</keyword>
<dbReference type="SMART" id="SM00360">
    <property type="entry name" value="RRM"/>
    <property type="match status" value="1"/>
</dbReference>
<keyword evidence="6" id="KW-1185">Reference proteome</keyword>
<name>X6LZQ9_RETFI</name>
<dbReference type="InterPro" id="IPR035979">
    <property type="entry name" value="RBD_domain_sf"/>
</dbReference>
<sequence length="390" mass="42621">MDSAIPTLPEEYPVKSEAKYNYNSDNNDKEATASNSNDSIATLSICDITSKKEYVDNQSNNTTNNVLNEHKGNVSNDIPNNALPNTMSDAANGEATYTVEAQSVESMLCNVPNNAVNTTANSIVDDNNMIDRDDSANGEKKIETTNPAQVLGYGPNRGTAQTTNDVRFDPLRADSTAMTSLTVLQSAATKQALANAKQQALLAHKLKQMNAYTWPGGVTAEQSPYGVMYPMWPLDSTDYAAYGQAFANPQQTAMAMNPGLMGLNPLVNHLVNPLMNPFNTLQNAFTAGIPDGKQHALFVFHLPEDIDDHGLLQLFGPYGAIRANVMRQEDGRTKGFGFVHFNNRHDASIAIEMMNGHQIGRKRLMVSFKKNKDESHTNGAQTQQKPHIPQ</sequence>
<protein>
    <recommendedName>
        <fullName evidence="4">RRM domain-containing protein</fullName>
    </recommendedName>
</protein>
<evidence type="ECO:0000259" key="4">
    <source>
        <dbReference type="PROSITE" id="PS50102"/>
    </source>
</evidence>
<dbReference type="Proteomes" id="UP000023152">
    <property type="component" value="Unassembled WGS sequence"/>
</dbReference>
<evidence type="ECO:0000256" key="2">
    <source>
        <dbReference type="PROSITE-ProRule" id="PRU00176"/>
    </source>
</evidence>
<dbReference type="GO" id="GO:0003723">
    <property type="term" value="F:RNA binding"/>
    <property type="evidence" value="ECO:0007669"/>
    <property type="project" value="UniProtKB-UniRule"/>
</dbReference>
<accession>X6LZQ9</accession>
<evidence type="ECO:0000256" key="1">
    <source>
        <dbReference type="ARBA" id="ARBA00022884"/>
    </source>
</evidence>
<comment type="caution">
    <text evidence="5">The sequence shown here is derived from an EMBL/GenBank/DDBJ whole genome shotgun (WGS) entry which is preliminary data.</text>
</comment>
<dbReference type="Gene3D" id="3.30.70.330">
    <property type="match status" value="1"/>
</dbReference>
<evidence type="ECO:0000256" key="3">
    <source>
        <dbReference type="SAM" id="MobiDB-lite"/>
    </source>
</evidence>
<dbReference type="Pfam" id="PF00076">
    <property type="entry name" value="RRM_1"/>
    <property type="match status" value="1"/>
</dbReference>
<evidence type="ECO:0000313" key="5">
    <source>
        <dbReference type="EMBL" id="ETO06230.1"/>
    </source>
</evidence>
<feature type="compositionally biased region" description="Polar residues" evidence="3">
    <location>
        <begin position="377"/>
        <end position="390"/>
    </location>
</feature>
<gene>
    <name evidence="5" type="ORF">RFI_31169</name>
</gene>
<dbReference type="EMBL" id="ASPP01027349">
    <property type="protein sequence ID" value="ETO06230.1"/>
    <property type="molecule type" value="Genomic_DNA"/>
</dbReference>
<dbReference type="PROSITE" id="PS50102">
    <property type="entry name" value="RRM"/>
    <property type="match status" value="1"/>
</dbReference>
<reference evidence="5 6" key="1">
    <citation type="journal article" date="2013" name="Curr. Biol.">
        <title>The Genome of the Foraminiferan Reticulomyxa filosa.</title>
        <authorList>
            <person name="Glockner G."/>
            <person name="Hulsmann N."/>
            <person name="Schleicher M."/>
            <person name="Noegel A.A."/>
            <person name="Eichinger L."/>
            <person name="Gallinger C."/>
            <person name="Pawlowski J."/>
            <person name="Sierra R."/>
            <person name="Euteneuer U."/>
            <person name="Pillet L."/>
            <person name="Moustafa A."/>
            <person name="Platzer M."/>
            <person name="Groth M."/>
            <person name="Szafranski K."/>
            <person name="Schliwa M."/>
        </authorList>
    </citation>
    <scope>NUCLEOTIDE SEQUENCE [LARGE SCALE GENOMIC DNA]</scope>
</reference>
<organism evidence="5 6">
    <name type="scientific">Reticulomyxa filosa</name>
    <dbReference type="NCBI Taxonomy" id="46433"/>
    <lineage>
        <taxon>Eukaryota</taxon>
        <taxon>Sar</taxon>
        <taxon>Rhizaria</taxon>
        <taxon>Retaria</taxon>
        <taxon>Foraminifera</taxon>
        <taxon>Monothalamids</taxon>
        <taxon>Reticulomyxidae</taxon>
        <taxon>Reticulomyxa</taxon>
    </lineage>
</organism>
<dbReference type="InterPro" id="IPR000504">
    <property type="entry name" value="RRM_dom"/>
</dbReference>